<dbReference type="Pfam" id="PF13378">
    <property type="entry name" value="MR_MLE_C"/>
    <property type="match status" value="1"/>
</dbReference>
<protein>
    <submittedName>
        <fullName evidence="4">Racemase</fullName>
    </submittedName>
</protein>
<dbReference type="RefSeq" id="WP_164523016.1">
    <property type="nucleotide sequence ID" value="NZ_AP019308.1"/>
</dbReference>
<evidence type="ECO:0000256" key="2">
    <source>
        <dbReference type="ARBA" id="ARBA00022723"/>
    </source>
</evidence>
<dbReference type="EMBL" id="AP019308">
    <property type="protein sequence ID" value="BBH24237.1"/>
    <property type="molecule type" value="Genomic_DNA"/>
</dbReference>
<dbReference type="SFLD" id="SFLDS00001">
    <property type="entry name" value="Enolase"/>
    <property type="match status" value="1"/>
</dbReference>
<dbReference type="InterPro" id="IPR013341">
    <property type="entry name" value="Mandelate_racemase_N_dom"/>
</dbReference>
<dbReference type="GO" id="GO:0000287">
    <property type="term" value="F:magnesium ion binding"/>
    <property type="evidence" value="ECO:0007669"/>
    <property type="project" value="TreeGrafter"/>
</dbReference>
<dbReference type="PANTHER" id="PTHR13794">
    <property type="entry name" value="ENOLASE SUPERFAMILY, MANDELATE RACEMASE"/>
    <property type="match status" value="1"/>
</dbReference>
<dbReference type="GO" id="GO:0016052">
    <property type="term" value="P:carbohydrate catabolic process"/>
    <property type="evidence" value="ECO:0007669"/>
    <property type="project" value="TreeGrafter"/>
</dbReference>
<sequence>MQECIRSVRARNVEIPLEVPLWIGGSKIVKRDYCFVEVSTTMDRKGYAIGFARGADLSSIIVEQIAPQIMKYPIDCTEKIWEAMYDNGRLNGRQGMIMRAISLIDIALWDLKAKKAGLPLHTLLGGYRESIPLLMSGGYYANDKDLGKLQEEYRGYAEQGFKHLKLMVGGATMEEDMQRFITLRKCLPESISLGVDANGAWKDVKAVKRWIEKAGKETSGLSFVEEPLPPEQMEQMSWLCNQVDVPIAVGEFLAGRWTFKQYISNGCMDIVRADATLCGGITEWKRIAALAAASNLSLLPHYFGSIHIHLGLALPGCKMIEAVSTEGRNSNYHLIVGTSYMQRDGMAYPTNSPGLGLTIDPILLDMYTSKILTTE</sequence>
<dbReference type="InterPro" id="IPR029017">
    <property type="entry name" value="Enolase-like_N"/>
</dbReference>
<gene>
    <name evidence="4" type="ORF">Back11_55820</name>
</gene>
<keyword evidence="3" id="KW-0460">Magnesium</keyword>
<evidence type="ECO:0000256" key="3">
    <source>
        <dbReference type="ARBA" id="ARBA00022842"/>
    </source>
</evidence>
<accession>A0A3G9IZ77</accession>
<organism evidence="4 5">
    <name type="scientific">Paenibacillus baekrokdamisoli</name>
    <dbReference type="NCBI Taxonomy" id="1712516"/>
    <lineage>
        <taxon>Bacteria</taxon>
        <taxon>Bacillati</taxon>
        <taxon>Bacillota</taxon>
        <taxon>Bacilli</taxon>
        <taxon>Bacillales</taxon>
        <taxon>Paenibacillaceae</taxon>
        <taxon>Paenibacillus</taxon>
    </lineage>
</organism>
<dbReference type="CDD" id="cd03316">
    <property type="entry name" value="MR_like"/>
    <property type="match status" value="1"/>
</dbReference>
<dbReference type="GO" id="GO:0016836">
    <property type="term" value="F:hydro-lyase activity"/>
    <property type="evidence" value="ECO:0007669"/>
    <property type="project" value="TreeGrafter"/>
</dbReference>
<dbReference type="Gene3D" id="3.30.390.10">
    <property type="entry name" value="Enolase-like, N-terminal domain"/>
    <property type="match status" value="1"/>
</dbReference>
<evidence type="ECO:0000313" key="5">
    <source>
        <dbReference type="Proteomes" id="UP000275368"/>
    </source>
</evidence>
<dbReference type="SFLD" id="SFLDG00179">
    <property type="entry name" value="mandelate_racemase"/>
    <property type="match status" value="1"/>
</dbReference>
<keyword evidence="2" id="KW-0479">Metal-binding</keyword>
<comment type="cofactor">
    <cofactor evidence="1">
        <name>Mg(2+)</name>
        <dbReference type="ChEBI" id="CHEBI:18420"/>
    </cofactor>
</comment>
<evidence type="ECO:0000313" key="4">
    <source>
        <dbReference type="EMBL" id="BBH24237.1"/>
    </source>
</evidence>
<proteinExistence type="predicted"/>
<dbReference type="Pfam" id="PF02746">
    <property type="entry name" value="MR_MLE_N"/>
    <property type="match status" value="1"/>
</dbReference>
<dbReference type="Proteomes" id="UP000275368">
    <property type="component" value="Chromosome"/>
</dbReference>
<reference evidence="4 5" key="1">
    <citation type="submission" date="2018-11" db="EMBL/GenBank/DDBJ databases">
        <title>Complete genome sequence of Paenibacillus baekrokdamisoli strain KCTC 33723.</title>
        <authorList>
            <person name="Kang S.W."/>
            <person name="Lee K.C."/>
            <person name="Kim K.K."/>
            <person name="Kim J.S."/>
            <person name="Kim D.S."/>
            <person name="Ko S.H."/>
            <person name="Yang S.H."/>
            <person name="Lee J.S."/>
        </authorList>
    </citation>
    <scope>NUCLEOTIDE SEQUENCE [LARGE SCALE GENOMIC DNA]</scope>
    <source>
        <strain evidence="4 5">KCTC 33723</strain>
    </source>
</reference>
<dbReference type="SUPFAM" id="SSF54826">
    <property type="entry name" value="Enolase N-terminal domain-like"/>
    <property type="match status" value="1"/>
</dbReference>
<dbReference type="InterPro" id="IPR013342">
    <property type="entry name" value="Mandelate_racemase_C"/>
</dbReference>
<dbReference type="SUPFAM" id="SSF51604">
    <property type="entry name" value="Enolase C-terminal domain-like"/>
    <property type="match status" value="1"/>
</dbReference>
<name>A0A3G9IZ77_9BACL</name>
<dbReference type="SMART" id="SM00922">
    <property type="entry name" value="MR_MLE"/>
    <property type="match status" value="1"/>
</dbReference>
<dbReference type="InterPro" id="IPR036849">
    <property type="entry name" value="Enolase-like_C_sf"/>
</dbReference>
<keyword evidence="5" id="KW-1185">Reference proteome</keyword>
<dbReference type="PANTHER" id="PTHR13794:SF58">
    <property type="entry name" value="MITOCHONDRIAL ENOLASE SUPERFAMILY MEMBER 1"/>
    <property type="match status" value="1"/>
</dbReference>
<dbReference type="Gene3D" id="3.20.20.120">
    <property type="entry name" value="Enolase-like C-terminal domain"/>
    <property type="match status" value="1"/>
</dbReference>
<evidence type="ECO:0000256" key="1">
    <source>
        <dbReference type="ARBA" id="ARBA00001946"/>
    </source>
</evidence>
<dbReference type="InterPro" id="IPR046945">
    <property type="entry name" value="RHMD-like"/>
</dbReference>
<dbReference type="KEGG" id="pbk:Back11_55820"/>
<dbReference type="AlphaFoldDB" id="A0A3G9IZ77"/>
<dbReference type="InterPro" id="IPR029065">
    <property type="entry name" value="Enolase_C-like"/>
</dbReference>